<feature type="domain" description="ABM" evidence="1">
    <location>
        <begin position="16"/>
        <end position="82"/>
    </location>
</feature>
<dbReference type="OrthoDB" id="5193070at2"/>
<reference evidence="2 3" key="1">
    <citation type="submission" date="2018-03" db="EMBL/GenBank/DDBJ databases">
        <title>Bioinformatic expansion and discovery of thiopeptide antibiotics.</title>
        <authorList>
            <person name="Schwalen C.J."/>
            <person name="Hudson G.A."/>
            <person name="Mitchell D.A."/>
        </authorList>
    </citation>
    <scope>NUCLEOTIDE SEQUENCE [LARGE SCALE GENOMIC DNA]</scope>
    <source>
        <strain evidence="2 3">ATCC 21389</strain>
    </source>
</reference>
<keyword evidence="3" id="KW-1185">Reference proteome</keyword>
<organism evidence="2 3">
    <name type="scientific">Streptomyces tateyamensis</name>
    <dbReference type="NCBI Taxonomy" id="565073"/>
    <lineage>
        <taxon>Bacteria</taxon>
        <taxon>Bacillati</taxon>
        <taxon>Actinomycetota</taxon>
        <taxon>Actinomycetes</taxon>
        <taxon>Kitasatosporales</taxon>
        <taxon>Streptomycetaceae</taxon>
        <taxon>Streptomyces</taxon>
    </lineage>
</organism>
<name>A0A2V4NV82_9ACTN</name>
<comment type="caution">
    <text evidence="2">The sequence shown here is derived from an EMBL/GenBank/DDBJ whole genome shotgun (WGS) entry which is preliminary data.</text>
</comment>
<protein>
    <recommendedName>
        <fullName evidence="1">ABM domain-containing protein</fullName>
    </recommendedName>
</protein>
<evidence type="ECO:0000313" key="2">
    <source>
        <dbReference type="EMBL" id="PYC70158.1"/>
    </source>
</evidence>
<proteinExistence type="predicted"/>
<accession>A0A2V4NV82</accession>
<dbReference type="Proteomes" id="UP000248039">
    <property type="component" value="Unassembled WGS sequence"/>
</dbReference>
<gene>
    <name evidence="2" type="ORF">C7C46_27500</name>
</gene>
<dbReference type="InterPro" id="IPR007138">
    <property type="entry name" value="ABM_dom"/>
</dbReference>
<dbReference type="Gene3D" id="3.30.70.100">
    <property type="match status" value="1"/>
</dbReference>
<dbReference type="SUPFAM" id="SSF54909">
    <property type="entry name" value="Dimeric alpha+beta barrel"/>
    <property type="match status" value="1"/>
</dbReference>
<dbReference type="AlphaFoldDB" id="A0A2V4NV82"/>
<dbReference type="Pfam" id="PF03992">
    <property type="entry name" value="ABM"/>
    <property type="match status" value="1"/>
</dbReference>
<sequence>MEGGRTGRREAREVAMIVRIWEARVAPTLVAEFCTVLRTQLMPQLDGLDGYLGGELLRSLPDSTHRVLVVTRWRDEEALRAYAGPMWSLRPVWSDTEQGYLEHPPSVAHFSVLSS</sequence>
<dbReference type="EMBL" id="PYBW01000122">
    <property type="protein sequence ID" value="PYC70158.1"/>
    <property type="molecule type" value="Genomic_DNA"/>
</dbReference>
<evidence type="ECO:0000259" key="1">
    <source>
        <dbReference type="Pfam" id="PF03992"/>
    </source>
</evidence>
<evidence type="ECO:0000313" key="3">
    <source>
        <dbReference type="Proteomes" id="UP000248039"/>
    </source>
</evidence>
<dbReference type="InterPro" id="IPR011008">
    <property type="entry name" value="Dimeric_a/b-barrel"/>
</dbReference>